<comment type="caution">
    <text evidence="5">The sequence shown here is derived from an EMBL/GenBank/DDBJ whole genome shotgun (WGS) entry which is preliminary data.</text>
</comment>
<feature type="active site" description="Schiff-base intermediate with substrate" evidence="3">
    <location>
        <position position="167"/>
    </location>
</feature>
<dbReference type="Gene3D" id="3.20.20.70">
    <property type="entry name" value="Aldolase class I"/>
    <property type="match status" value="1"/>
</dbReference>
<feature type="active site" description="Proton donor/acceptor" evidence="3">
    <location>
        <position position="139"/>
    </location>
</feature>
<dbReference type="Pfam" id="PF00701">
    <property type="entry name" value="DHDPS"/>
    <property type="match status" value="1"/>
</dbReference>
<dbReference type="PRINTS" id="PR00146">
    <property type="entry name" value="DHPICSNTHASE"/>
</dbReference>
<evidence type="ECO:0000256" key="1">
    <source>
        <dbReference type="ARBA" id="ARBA00023239"/>
    </source>
</evidence>
<dbReference type="EMBL" id="DYVE01000343">
    <property type="protein sequence ID" value="HJG29654.1"/>
    <property type="molecule type" value="Genomic_DNA"/>
</dbReference>
<reference evidence="5" key="1">
    <citation type="journal article" date="2021" name="PeerJ">
        <title>Extensive microbial diversity within the chicken gut microbiome revealed by metagenomics and culture.</title>
        <authorList>
            <person name="Gilroy R."/>
            <person name="Ravi A."/>
            <person name="Getino M."/>
            <person name="Pursley I."/>
            <person name="Horton D.L."/>
            <person name="Alikhan N.F."/>
            <person name="Baker D."/>
            <person name="Gharbi K."/>
            <person name="Hall N."/>
            <person name="Watson M."/>
            <person name="Adriaenssens E.M."/>
            <person name="Foster-Nyarko E."/>
            <person name="Jarju S."/>
            <person name="Secka A."/>
            <person name="Antonio M."/>
            <person name="Oren A."/>
            <person name="Chaudhuri R.R."/>
            <person name="La Ragione R."/>
            <person name="Hildebrand F."/>
            <person name="Pallen M.J."/>
        </authorList>
    </citation>
    <scope>NUCLEOTIDE SEQUENCE</scope>
    <source>
        <strain evidence="5">ChiBcec21-2208</strain>
    </source>
</reference>
<dbReference type="InterPro" id="IPR002220">
    <property type="entry name" value="DapA-like"/>
</dbReference>
<dbReference type="InterPro" id="IPR013785">
    <property type="entry name" value="Aldolase_TIM"/>
</dbReference>
<dbReference type="GO" id="GO:0019262">
    <property type="term" value="P:N-acetylneuraminate catabolic process"/>
    <property type="evidence" value="ECO:0007669"/>
    <property type="project" value="TreeGrafter"/>
</dbReference>
<reference evidence="5" key="2">
    <citation type="submission" date="2021-09" db="EMBL/GenBank/DDBJ databases">
        <authorList>
            <person name="Gilroy R."/>
        </authorList>
    </citation>
    <scope>NUCLEOTIDE SEQUENCE</scope>
    <source>
        <strain evidence="5">ChiBcec21-2208</strain>
    </source>
</reference>
<protein>
    <submittedName>
        <fullName evidence="5">Dihydrodipicolinate synthase family protein</fullName>
    </submittedName>
</protein>
<evidence type="ECO:0000256" key="3">
    <source>
        <dbReference type="PIRSR" id="PIRSR001365-1"/>
    </source>
</evidence>
<gene>
    <name evidence="5" type="ORF">K8V20_13560</name>
</gene>
<comment type="similarity">
    <text evidence="2">Belongs to the DapA family.</text>
</comment>
<dbReference type="PANTHER" id="PTHR42849">
    <property type="entry name" value="N-ACETYLNEURAMINATE LYASE"/>
    <property type="match status" value="1"/>
</dbReference>
<dbReference type="SUPFAM" id="SSF51569">
    <property type="entry name" value="Aldolase"/>
    <property type="match status" value="1"/>
</dbReference>
<sequence>MKDINKYRGVIPAFYACYDSQGAVSVEGVKALTRHLIAKGVKGVYVGGSSGECIYQSVAERKAVLEAVMSEAKGKITVIAHVACNNTADSVELAAHAESCGVDAIASIPPIYFHLPNYAIAEYWNAMSAAAPNTEFVIYNIPQLAGTALTMPLLQEMLKNPNVVAVKNSSMPVQDIQMFKDAGIAARGKDGFAVFNGPDEQFVSGRVMGADGGIGGTYAVMPELFLKMDELLAKGDIDTARHVQYLADRIIYKMCEAHGNLYAVQKEILRRMYGLELGGVRAPLPNLAESDEAVVAAAQKMIEDALAEVKTL</sequence>
<keyword evidence="1 2" id="KW-0456">Lyase</keyword>
<dbReference type="AlphaFoldDB" id="A0A921ILY7"/>
<accession>A0A921ILY7</accession>
<name>A0A921ILY7_9FIRM</name>
<dbReference type="GO" id="GO:0008747">
    <property type="term" value="F:N-acetylneuraminate lyase activity"/>
    <property type="evidence" value="ECO:0007669"/>
    <property type="project" value="TreeGrafter"/>
</dbReference>
<dbReference type="PANTHER" id="PTHR42849:SF1">
    <property type="entry name" value="N-ACETYLNEURAMINATE LYASE"/>
    <property type="match status" value="1"/>
</dbReference>
<dbReference type="Proteomes" id="UP000782880">
    <property type="component" value="Unassembled WGS sequence"/>
</dbReference>
<evidence type="ECO:0000313" key="5">
    <source>
        <dbReference type="EMBL" id="HJG29654.1"/>
    </source>
</evidence>
<dbReference type="PIRSF" id="PIRSF001365">
    <property type="entry name" value="DHDPS"/>
    <property type="match status" value="1"/>
</dbReference>
<evidence type="ECO:0000256" key="4">
    <source>
        <dbReference type="PIRSR" id="PIRSR001365-2"/>
    </source>
</evidence>
<evidence type="ECO:0000313" key="6">
    <source>
        <dbReference type="Proteomes" id="UP000782880"/>
    </source>
</evidence>
<dbReference type="SMART" id="SM01130">
    <property type="entry name" value="DHDPS"/>
    <property type="match status" value="1"/>
</dbReference>
<proteinExistence type="inferred from homology"/>
<feature type="binding site" evidence="4">
    <location>
        <position position="214"/>
    </location>
    <ligand>
        <name>pyruvate</name>
        <dbReference type="ChEBI" id="CHEBI:15361"/>
    </ligand>
</feature>
<evidence type="ECO:0000256" key="2">
    <source>
        <dbReference type="PIRNR" id="PIRNR001365"/>
    </source>
</evidence>
<dbReference type="GO" id="GO:0005829">
    <property type="term" value="C:cytosol"/>
    <property type="evidence" value="ECO:0007669"/>
    <property type="project" value="TreeGrafter"/>
</dbReference>
<organism evidence="5 6">
    <name type="scientific">Subdoligranulum variabile</name>
    <dbReference type="NCBI Taxonomy" id="214851"/>
    <lineage>
        <taxon>Bacteria</taxon>
        <taxon>Bacillati</taxon>
        <taxon>Bacillota</taxon>
        <taxon>Clostridia</taxon>
        <taxon>Eubacteriales</taxon>
        <taxon>Oscillospiraceae</taxon>
        <taxon>Subdoligranulum</taxon>
    </lineage>
</organism>